<evidence type="ECO:0000313" key="3">
    <source>
        <dbReference type="Proteomes" id="UP000196239"/>
    </source>
</evidence>
<protein>
    <submittedName>
        <fullName evidence="2">Uncharacterized protein</fullName>
    </submittedName>
</protein>
<keyword evidence="1" id="KW-1133">Transmembrane helix</keyword>
<keyword evidence="3" id="KW-1185">Reference proteome</keyword>
<name>A0A128A218_9ARCH</name>
<feature type="transmembrane region" description="Helical" evidence="1">
    <location>
        <begin position="6"/>
        <end position="26"/>
    </location>
</feature>
<organism evidence="2 3">
    <name type="scientific">Nitrosotalea devaniterrae</name>
    <dbReference type="NCBI Taxonomy" id="1078905"/>
    <lineage>
        <taxon>Archaea</taxon>
        <taxon>Nitrososphaerota</taxon>
        <taxon>Nitrososphaeria</taxon>
        <taxon>Nitrosotaleales</taxon>
        <taxon>Nitrosotaleaceae</taxon>
        <taxon>Nitrosotalea</taxon>
    </lineage>
</organism>
<dbReference type="AlphaFoldDB" id="A0A128A218"/>
<evidence type="ECO:0000256" key="1">
    <source>
        <dbReference type="SAM" id="Phobius"/>
    </source>
</evidence>
<reference evidence="3" key="1">
    <citation type="submission" date="2015-10" db="EMBL/GenBank/DDBJ databases">
        <authorList>
            <person name="Lehtovirta-Morley L.E."/>
            <person name="Vieille C."/>
        </authorList>
    </citation>
    <scope>NUCLEOTIDE SEQUENCE [LARGE SCALE GENOMIC DNA]</scope>
</reference>
<dbReference type="KEGG" id="ndv:NDEV_0641"/>
<dbReference type="EMBL" id="LN890280">
    <property type="protein sequence ID" value="CUR51406.1"/>
    <property type="molecule type" value="Genomic_DNA"/>
</dbReference>
<keyword evidence="1" id="KW-0472">Membrane</keyword>
<gene>
    <name evidence="2" type="ORF">NDEV_0641</name>
</gene>
<keyword evidence="1" id="KW-0812">Transmembrane</keyword>
<sequence length="168" mass="18618">MKTLHISIILAVLIFGIVLVVIMTVLQENPQEVLSVKSPVLPQNTTIDYYANMTSQITLKPLQIQTIPVQIYAPQDKPLHVKMGLTVPNKESNFIATGNGSIPFGIFTMLNKNEINLPATSEKGTAVRDTIQLTVFAYPFTSGTYKIAVLLYQDTGEANSRYFTIRVD</sequence>
<accession>A0A128A218</accession>
<dbReference type="Proteomes" id="UP000196239">
    <property type="component" value="Chromosome 1"/>
</dbReference>
<evidence type="ECO:0000313" key="2">
    <source>
        <dbReference type="EMBL" id="CUR51406.1"/>
    </source>
</evidence>
<proteinExistence type="predicted"/>